<evidence type="ECO:0000256" key="1">
    <source>
        <dbReference type="SAM" id="MobiDB-lite"/>
    </source>
</evidence>
<keyword evidence="3" id="KW-1185">Reference proteome</keyword>
<sequence>NHLQTVVKDPQRIYNADETAFFLAPKGMKCLIRKGDKTAYSFIGNNEKECLTSHIVNMMPKIWAIGKSESGWMTSQTLFEYVANIFNPWLSENEMSRPVLFLVVGHASHLTMDLSNFSNGRDSLKNAWKTDVHNYKLENNGQKLKRKYFAPVLEKVIKTTTTKEIINSGFRTCGLFPVDPNAINYAKYFKDGKNKSGVVNTKLNLECKVKNEFLEYLEAKLGKEKLSTFKHKEEAGEWNEEVKDTNLFMLWKNIQNELKMLKEQTNLKVSELQEKNGSLPDSSINPNIDIDETRFRIETTPENNSQSTITGEQSLHRRSEATYEKKMPDNSNCIDLTNVPSPVKKSLFWPKATVSSRPKRFKEKIPSVATSDSWKEYHRNKQEKKEKDELEKENRKKISEEEKKEAERLKAGKKRDRKMKRN</sequence>
<dbReference type="AlphaFoldDB" id="A0A8K0G2U4"/>
<comment type="caution">
    <text evidence="2">The sequence shown here is derived from an EMBL/GenBank/DDBJ whole genome shotgun (WGS) entry which is preliminary data.</text>
</comment>
<dbReference type="Proteomes" id="UP000801492">
    <property type="component" value="Unassembled WGS sequence"/>
</dbReference>
<gene>
    <name evidence="2" type="ORF">ILUMI_16493</name>
</gene>
<evidence type="ECO:0000313" key="3">
    <source>
        <dbReference type="Proteomes" id="UP000801492"/>
    </source>
</evidence>
<feature type="compositionally biased region" description="Basic and acidic residues" evidence="1">
    <location>
        <begin position="314"/>
        <end position="328"/>
    </location>
</feature>
<feature type="region of interest" description="Disordered" evidence="1">
    <location>
        <begin position="355"/>
        <end position="422"/>
    </location>
</feature>
<reference evidence="2" key="1">
    <citation type="submission" date="2019-08" db="EMBL/GenBank/DDBJ databases">
        <title>The genome of the North American firefly Photinus pyralis.</title>
        <authorList>
            <consortium name="Photinus pyralis genome working group"/>
            <person name="Fallon T.R."/>
            <person name="Sander Lower S.E."/>
            <person name="Weng J.-K."/>
        </authorList>
    </citation>
    <scope>NUCLEOTIDE SEQUENCE</scope>
    <source>
        <strain evidence="2">TRF0915ILg1</strain>
        <tissue evidence="2">Whole body</tissue>
    </source>
</reference>
<dbReference type="OrthoDB" id="10031330at2759"/>
<feature type="compositionally biased region" description="Basic residues" evidence="1">
    <location>
        <begin position="411"/>
        <end position="422"/>
    </location>
</feature>
<feature type="compositionally biased region" description="Basic and acidic residues" evidence="1">
    <location>
        <begin position="373"/>
        <end position="410"/>
    </location>
</feature>
<organism evidence="2 3">
    <name type="scientific">Ignelater luminosus</name>
    <name type="common">Cucubano</name>
    <name type="synonym">Pyrophorus luminosus</name>
    <dbReference type="NCBI Taxonomy" id="2038154"/>
    <lineage>
        <taxon>Eukaryota</taxon>
        <taxon>Metazoa</taxon>
        <taxon>Ecdysozoa</taxon>
        <taxon>Arthropoda</taxon>
        <taxon>Hexapoda</taxon>
        <taxon>Insecta</taxon>
        <taxon>Pterygota</taxon>
        <taxon>Neoptera</taxon>
        <taxon>Endopterygota</taxon>
        <taxon>Coleoptera</taxon>
        <taxon>Polyphaga</taxon>
        <taxon>Elateriformia</taxon>
        <taxon>Elateroidea</taxon>
        <taxon>Elateridae</taxon>
        <taxon>Agrypninae</taxon>
        <taxon>Pyrophorini</taxon>
        <taxon>Ignelater</taxon>
    </lineage>
</organism>
<proteinExistence type="predicted"/>
<evidence type="ECO:0008006" key="4">
    <source>
        <dbReference type="Google" id="ProtNLM"/>
    </source>
</evidence>
<name>A0A8K0G2U4_IGNLU</name>
<evidence type="ECO:0000313" key="2">
    <source>
        <dbReference type="EMBL" id="KAF2889680.1"/>
    </source>
</evidence>
<accession>A0A8K0G2U4</accession>
<dbReference type="EMBL" id="VTPC01063896">
    <property type="protein sequence ID" value="KAF2889680.1"/>
    <property type="molecule type" value="Genomic_DNA"/>
</dbReference>
<feature type="region of interest" description="Disordered" evidence="1">
    <location>
        <begin position="299"/>
        <end position="334"/>
    </location>
</feature>
<feature type="compositionally biased region" description="Polar residues" evidence="1">
    <location>
        <begin position="300"/>
        <end position="313"/>
    </location>
</feature>
<protein>
    <recommendedName>
        <fullName evidence="4">DDE-1 domain-containing protein</fullName>
    </recommendedName>
</protein>
<feature type="non-terminal residue" evidence="2">
    <location>
        <position position="1"/>
    </location>
</feature>